<dbReference type="PROSITE" id="PS51677">
    <property type="entry name" value="NODB"/>
    <property type="match status" value="1"/>
</dbReference>
<gene>
    <name evidence="4" type="ORF">GOOTI_090_00310</name>
</gene>
<comment type="caution">
    <text evidence="4">The sequence shown here is derived from an EMBL/GenBank/DDBJ whole genome shotgun (WGS) entry which is preliminary data.</text>
</comment>
<reference evidence="4" key="1">
    <citation type="submission" date="2012-02" db="EMBL/GenBank/DDBJ databases">
        <title>Whole genome shotgun sequence of Gordonia otitidis NBRC 100426.</title>
        <authorList>
            <person name="Yoshida I."/>
            <person name="Hosoyama A."/>
            <person name="Tsuchikane K."/>
            <person name="Katsumata H."/>
            <person name="Yamazaki S."/>
            <person name="Fujita N."/>
        </authorList>
    </citation>
    <scope>NUCLEOTIDE SEQUENCE [LARGE SCALE GENOMIC DNA]</scope>
    <source>
        <strain evidence="4">NBRC 100426</strain>
    </source>
</reference>
<dbReference type="SUPFAM" id="SSF88713">
    <property type="entry name" value="Glycoside hydrolase/deacetylase"/>
    <property type="match status" value="1"/>
</dbReference>
<evidence type="ECO:0000313" key="4">
    <source>
        <dbReference type="EMBL" id="GAB34001.1"/>
    </source>
</evidence>
<proteinExistence type="predicted"/>
<dbReference type="AlphaFoldDB" id="H5TKJ3"/>
<dbReference type="InterPro" id="IPR051398">
    <property type="entry name" value="Polysacch_Deacetylase"/>
</dbReference>
<name>H5TKJ3_GORO1</name>
<organism evidence="4 5">
    <name type="scientific">Gordonia otitidis (strain DSM 44809 / CCUG 52243 / JCM 12355 / NBRC 100426 / IFM 10032)</name>
    <dbReference type="NCBI Taxonomy" id="1108044"/>
    <lineage>
        <taxon>Bacteria</taxon>
        <taxon>Bacillati</taxon>
        <taxon>Actinomycetota</taxon>
        <taxon>Actinomycetes</taxon>
        <taxon>Mycobacteriales</taxon>
        <taxon>Gordoniaceae</taxon>
        <taxon>Gordonia</taxon>
    </lineage>
</organism>
<evidence type="ECO:0000313" key="5">
    <source>
        <dbReference type="Proteomes" id="UP000005038"/>
    </source>
</evidence>
<dbReference type="EMBL" id="BAFB01000090">
    <property type="protein sequence ID" value="GAB34001.1"/>
    <property type="molecule type" value="Genomic_DNA"/>
</dbReference>
<keyword evidence="2" id="KW-0732">Signal</keyword>
<dbReference type="InterPro" id="IPR011330">
    <property type="entry name" value="Glyco_hydro/deAcase_b/a-brl"/>
</dbReference>
<dbReference type="GO" id="GO:0005576">
    <property type="term" value="C:extracellular region"/>
    <property type="evidence" value="ECO:0007669"/>
    <property type="project" value="UniProtKB-SubCell"/>
</dbReference>
<accession>H5TKJ3</accession>
<comment type="subcellular location">
    <subcellularLocation>
        <location evidence="1">Secreted</location>
    </subcellularLocation>
</comment>
<dbReference type="Pfam" id="PF01522">
    <property type="entry name" value="Polysacc_deac_1"/>
    <property type="match status" value="1"/>
</dbReference>
<keyword evidence="5" id="KW-1185">Reference proteome</keyword>
<dbReference type="GO" id="GO:0016810">
    <property type="term" value="F:hydrolase activity, acting on carbon-nitrogen (but not peptide) bonds"/>
    <property type="evidence" value="ECO:0007669"/>
    <property type="project" value="InterPro"/>
</dbReference>
<evidence type="ECO:0000256" key="2">
    <source>
        <dbReference type="ARBA" id="ARBA00022729"/>
    </source>
</evidence>
<dbReference type="InterPro" id="IPR002509">
    <property type="entry name" value="NODB_dom"/>
</dbReference>
<dbReference type="Gene3D" id="3.20.20.370">
    <property type="entry name" value="Glycoside hydrolase/deacetylase"/>
    <property type="match status" value="1"/>
</dbReference>
<sequence length="217" mass="24547">MPATIYLVPGILDRSVHAWWERLGWAVGNATARELEYRGTKVQLKSRENRVVIQRQIERDVKQLSHVARAACVDDLVDQLAPDGCYEFDRHFLDWDQAKELHDAGLTVGSHTIEHPILSRESASDQRTTLQTSKRVLEENLHIEVPTFAYPNGTRSDYDETTISEVARAGYSYAVTTWGPPASSEDSPFEVHRSLVGASMHPLRFAAFIAKRLLYNV</sequence>
<dbReference type="CDD" id="cd10918">
    <property type="entry name" value="CE4_NodB_like_5s_6s"/>
    <property type="match status" value="1"/>
</dbReference>
<evidence type="ECO:0000256" key="1">
    <source>
        <dbReference type="ARBA" id="ARBA00004613"/>
    </source>
</evidence>
<dbReference type="PANTHER" id="PTHR34216">
    <property type="match status" value="1"/>
</dbReference>
<dbReference type="Proteomes" id="UP000005038">
    <property type="component" value="Unassembled WGS sequence"/>
</dbReference>
<dbReference type="GO" id="GO:0005975">
    <property type="term" value="P:carbohydrate metabolic process"/>
    <property type="evidence" value="ECO:0007669"/>
    <property type="project" value="InterPro"/>
</dbReference>
<dbReference type="PANTHER" id="PTHR34216:SF3">
    <property type="entry name" value="POLY-BETA-1,6-N-ACETYL-D-GLUCOSAMINE N-DEACETYLASE"/>
    <property type="match status" value="1"/>
</dbReference>
<feature type="domain" description="NodB homology" evidence="3">
    <location>
        <begin position="1"/>
        <end position="217"/>
    </location>
</feature>
<protein>
    <submittedName>
        <fullName evidence="4">Hydrolase</fullName>
    </submittedName>
</protein>
<evidence type="ECO:0000259" key="3">
    <source>
        <dbReference type="PROSITE" id="PS51677"/>
    </source>
</evidence>
<keyword evidence="4" id="KW-0378">Hydrolase</keyword>
<dbReference type="STRING" id="1108044.GOOTI_090_00310"/>